<dbReference type="Pfam" id="PF13370">
    <property type="entry name" value="Fer4_13"/>
    <property type="match status" value="1"/>
</dbReference>
<evidence type="ECO:0000259" key="7">
    <source>
        <dbReference type="PROSITE" id="PS51379"/>
    </source>
</evidence>
<dbReference type="PROSITE" id="PS51379">
    <property type="entry name" value="4FE4S_FER_2"/>
    <property type="match status" value="1"/>
</dbReference>
<dbReference type="InterPro" id="IPR001080">
    <property type="entry name" value="3Fe4S_ferredoxin"/>
</dbReference>
<keyword evidence="1 6" id="KW-0813">Transport</keyword>
<dbReference type="OrthoDB" id="9803319at2"/>
<evidence type="ECO:0000256" key="4">
    <source>
        <dbReference type="ARBA" id="ARBA00023004"/>
    </source>
</evidence>
<keyword evidence="2 6" id="KW-0479">Metal-binding</keyword>
<dbReference type="SUPFAM" id="SSF54862">
    <property type="entry name" value="4Fe-4S ferredoxins"/>
    <property type="match status" value="1"/>
</dbReference>
<dbReference type="PANTHER" id="PTHR36923:SF3">
    <property type="entry name" value="FERREDOXIN"/>
    <property type="match status" value="1"/>
</dbReference>
<protein>
    <recommendedName>
        <fullName evidence="6">Ferredoxin</fullName>
    </recommendedName>
</protein>
<organism evidence="8 9">
    <name type="scientific">Thermoclostridium caenicola</name>
    <dbReference type="NCBI Taxonomy" id="659425"/>
    <lineage>
        <taxon>Bacteria</taxon>
        <taxon>Bacillati</taxon>
        <taxon>Bacillota</taxon>
        <taxon>Clostridia</taxon>
        <taxon>Eubacteriales</taxon>
        <taxon>Oscillospiraceae</taxon>
        <taxon>Thermoclostridium</taxon>
    </lineage>
</organism>
<keyword evidence="4 6" id="KW-0408">Iron</keyword>
<name>A0A1M6HK56_9FIRM</name>
<evidence type="ECO:0000256" key="2">
    <source>
        <dbReference type="ARBA" id="ARBA00022723"/>
    </source>
</evidence>
<accession>A0A1M6HK56</accession>
<keyword evidence="9" id="KW-1185">Reference proteome</keyword>
<evidence type="ECO:0000256" key="6">
    <source>
        <dbReference type="RuleBase" id="RU368020"/>
    </source>
</evidence>
<dbReference type="EMBL" id="FQZP01000033">
    <property type="protein sequence ID" value="SHJ22555.1"/>
    <property type="molecule type" value="Genomic_DNA"/>
</dbReference>
<dbReference type="InterPro" id="IPR051269">
    <property type="entry name" value="Fe-S_cluster_ET"/>
</dbReference>
<keyword evidence="5 6" id="KW-0411">Iron-sulfur</keyword>
<dbReference type="PRINTS" id="PR00352">
    <property type="entry name" value="3FE4SFRDOXIN"/>
</dbReference>
<dbReference type="GO" id="GO:0005506">
    <property type="term" value="F:iron ion binding"/>
    <property type="evidence" value="ECO:0007669"/>
    <property type="project" value="UniProtKB-UniRule"/>
</dbReference>
<dbReference type="Proteomes" id="UP000324781">
    <property type="component" value="Unassembled WGS sequence"/>
</dbReference>
<dbReference type="RefSeq" id="WP_149679007.1">
    <property type="nucleotide sequence ID" value="NZ_DAONMB010000023.1"/>
</dbReference>
<comment type="function">
    <text evidence="6">Ferredoxins are iron-sulfur proteins that transfer electrons in a wide variety of metabolic reactions.</text>
</comment>
<dbReference type="InterPro" id="IPR017896">
    <property type="entry name" value="4Fe4S_Fe-S-bd"/>
</dbReference>
<keyword evidence="3 6" id="KW-0249">Electron transport</keyword>
<gene>
    <name evidence="8" type="ORF">SAMN05444373_10338</name>
</gene>
<evidence type="ECO:0000313" key="9">
    <source>
        <dbReference type="Proteomes" id="UP000324781"/>
    </source>
</evidence>
<feature type="domain" description="4Fe-4S ferredoxin-type" evidence="7">
    <location>
        <begin position="1"/>
        <end position="29"/>
    </location>
</feature>
<dbReference type="PANTHER" id="PTHR36923">
    <property type="entry name" value="FERREDOXIN"/>
    <property type="match status" value="1"/>
</dbReference>
<proteinExistence type="predicted"/>
<reference evidence="8 9" key="1">
    <citation type="submission" date="2016-11" db="EMBL/GenBank/DDBJ databases">
        <authorList>
            <person name="Varghese N."/>
            <person name="Submissions S."/>
        </authorList>
    </citation>
    <scope>NUCLEOTIDE SEQUENCE [LARGE SCALE GENOMIC DNA]</scope>
    <source>
        <strain evidence="8 9">DSM 19027</strain>
    </source>
</reference>
<evidence type="ECO:0000313" key="8">
    <source>
        <dbReference type="EMBL" id="SHJ22555.1"/>
    </source>
</evidence>
<dbReference type="GO" id="GO:0009055">
    <property type="term" value="F:electron transfer activity"/>
    <property type="evidence" value="ECO:0007669"/>
    <property type="project" value="UniProtKB-UniRule"/>
</dbReference>
<evidence type="ECO:0000256" key="5">
    <source>
        <dbReference type="ARBA" id="ARBA00023014"/>
    </source>
</evidence>
<dbReference type="Gene3D" id="3.30.70.20">
    <property type="match status" value="1"/>
</dbReference>
<dbReference type="GO" id="GO:0051536">
    <property type="term" value="F:iron-sulfur cluster binding"/>
    <property type="evidence" value="ECO:0007669"/>
    <property type="project" value="UniProtKB-KW"/>
</dbReference>
<evidence type="ECO:0000256" key="3">
    <source>
        <dbReference type="ARBA" id="ARBA00022982"/>
    </source>
</evidence>
<sequence>MKAWVDKDGCISCGLCPSICPDVFRMGDDDKAEAYVDPVPPEAEDSAKEAADSCPVSVIHIE</sequence>
<dbReference type="AlphaFoldDB" id="A0A1M6HK56"/>
<evidence type="ECO:0000256" key="1">
    <source>
        <dbReference type="ARBA" id="ARBA00022448"/>
    </source>
</evidence>